<dbReference type="SUPFAM" id="SSF47616">
    <property type="entry name" value="GST C-terminal domain-like"/>
    <property type="match status" value="1"/>
</dbReference>
<feature type="domain" description="GST N-terminal" evidence="5">
    <location>
        <begin position="6"/>
        <end position="86"/>
    </location>
</feature>
<reference evidence="7 8" key="1">
    <citation type="journal article" date="2020" name="Nat. Food">
        <title>A phased Vanilla planifolia genome enables genetic improvement of flavour and production.</title>
        <authorList>
            <person name="Hasing T."/>
            <person name="Tang H."/>
            <person name="Brym M."/>
            <person name="Khazi F."/>
            <person name="Huang T."/>
            <person name="Chambers A.H."/>
        </authorList>
    </citation>
    <scope>NUCLEOTIDE SEQUENCE [LARGE SCALE GENOMIC DNA]</scope>
    <source>
        <tissue evidence="7">Leaf</tissue>
    </source>
</reference>
<comment type="catalytic activity">
    <reaction evidence="3 4">
        <text>RX + glutathione = an S-substituted glutathione + a halide anion + H(+)</text>
        <dbReference type="Rhea" id="RHEA:16437"/>
        <dbReference type="ChEBI" id="CHEBI:15378"/>
        <dbReference type="ChEBI" id="CHEBI:16042"/>
        <dbReference type="ChEBI" id="CHEBI:17792"/>
        <dbReference type="ChEBI" id="CHEBI:57925"/>
        <dbReference type="ChEBI" id="CHEBI:90779"/>
        <dbReference type="EC" id="2.5.1.18"/>
    </reaction>
</comment>
<dbReference type="InterPro" id="IPR045073">
    <property type="entry name" value="Omega/Tau-like"/>
</dbReference>
<dbReference type="GO" id="GO:0004364">
    <property type="term" value="F:glutathione transferase activity"/>
    <property type="evidence" value="ECO:0007669"/>
    <property type="project" value="UniProtKB-UniRule"/>
</dbReference>
<dbReference type="EC" id="2.5.1.18" evidence="4"/>
<comment type="subcellular location">
    <subcellularLocation>
        <location evidence="4">Cytoplasm</location>
        <location evidence="4">Cytosol</location>
    </subcellularLocation>
</comment>
<dbReference type="Gene3D" id="3.40.30.10">
    <property type="entry name" value="Glutaredoxin"/>
    <property type="match status" value="1"/>
</dbReference>
<dbReference type="Pfam" id="PF02798">
    <property type="entry name" value="GST_N"/>
    <property type="match status" value="1"/>
</dbReference>
<dbReference type="PROSITE" id="PS50405">
    <property type="entry name" value="GST_CTER"/>
    <property type="match status" value="1"/>
</dbReference>
<dbReference type="PANTHER" id="PTHR11260">
    <property type="entry name" value="GLUTATHIONE S-TRANSFERASE, GST, SUPERFAMILY, GST DOMAIN CONTAINING"/>
    <property type="match status" value="1"/>
</dbReference>
<dbReference type="InterPro" id="IPR010987">
    <property type="entry name" value="Glutathione-S-Trfase_C-like"/>
</dbReference>
<evidence type="ECO:0000256" key="3">
    <source>
        <dbReference type="ARBA" id="ARBA00047960"/>
    </source>
</evidence>
<evidence type="ECO:0000259" key="5">
    <source>
        <dbReference type="PROSITE" id="PS50404"/>
    </source>
</evidence>
<dbReference type="InterPro" id="IPR036282">
    <property type="entry name" value="Glutathione-S-Trfase_C_sf"/>
</dbReference>
<dbReference type="SFLD" id="SFLDG01152">
    <property type="entry name" value="Main.3:_Omega-_and_Tau-like"/>
    <property type="match status" value="1"/>
</dbReference>
<dbReference type="OrthoDB" id="4951845at2759"/>
<dbReference type="InterPro" id="IPR036249">
    <property type="entry name" value="Thioredoxin-like_sf"/>
</dbReference>
<dbReference type="EMBL" id="JADCNM010000007">
    <property type="protein sequence ID" value="KAG0474915.1"/>
    <property type="molecule type" value="Genomic_DNA"/>
</dbReference>
<dbReference type="FunFam" id="1.20.1050.10:FF:000016">
    <property type="entry name" value="Glutathione S-transferase U9"/>
    <property type="match status" value="1"/>
</dbReference>
<dbReference type="CDD" id="cd03058">
    <property type="entry name" value="GST_N_Tau"/>
    <property type="match status" value="1"/>
</dbReference>
<evidence type="ECO:0000256" key="2">
    <source>
        <dbReference type="ARBA" id="ARBA00025743"/>
    </source>
</evidence>
<comment type="caution">
    <text evidence="7">The sequence shown here is derived from an EMBL/GenBank/DDBJ whole genome shotgun (WGS) entry which is preliminary data.</text>
</comment>
<dbReference type="GO" id="GO:0005829">
    <property type="term" value="C:cytosol"/>
    <property type="evidence" value="ECO:0007669"/>
    <property type="project" value="UniProtKB-SubCell"/>
</dbReference>
<keyword evidence="1 4" id="KW-0808">Transferase</keyword>
<dbReference type="SFLD" id="SFLDS00019">
    <property type="entry name" value="Glutathione_Transferase_(cytos"/>
    <property type="match status" value="1"/>
</dbReference>
<evidence type="ECO:0000256" key="1">
    <source>
        <dbReference type="ARBA" id="ARBA00022679"/>
    </source>
</evidence>
<dbReference type="FunFam" id="3.40.30.10:FF:000044">
    <property type="entry name" value="Glutathione S-transferase GSTU6"/>
    <property type="match status" value="1"/>
</dbReference>
<comment type="similarity">
    <text evidence="2">Belongs to the GST superfamily. Tau family.</text>
</comment>
<dbReference type="PROSITE" id="PS50404">
    <property type="entry name" value="GST_NTER"/>
    <property type="match status" value="1"/>
</dbReference>
<feature type="domain" description="GST C-terminal" evidence="6">
    <location>
        <begin position="93"/>
        <end position="228"/>
    </location>
</feature>
<accession>A0A835QR99</accession>
<dbReference type="GO" id="GO:0009407">
    <property type="term" value="P:toxin catabolic process"/>
    <property type="evidence" value="ECO:0007669"/>
    <property type="project" value="UniProtKB-ARBA"/>
</dbReference>
<name>A0A835QR99_VANPL</name>
<keyword evidence="4" id="KW-0963">Cytoplasm</keyword>
<protein>
    <recommendedName>
        <fullName evidence="4">Glutathione S-transferase</fullName>
        <ecNumber evidence="4">2.5.1.18</ecNumber>
    </recommendedName>
</protein>
<sequence length="228" mass="25073">MAAAGKEVKLIGSRPSPYVARVRIALHLKGVEYEFLHEEVFGNKSELLLRSNPVYKKIPVLIHGGQPICESLVIVQYIDEVWAASGPAILPADPLDRAVARFWAAYIDDKLGPNCVALALRLGDEVSRAESKEQLFAGLQLLDEALGKISNGKSFFGGDAVGFLDIAFGSYLGWLKALEKVEGIKLLDESRFPRLAKWAERFCSAKAATDVIPEPDELVEFVKLLAHR</sequence>
<comment type="function">
    <text evidence="4">Is involved in the conjugation of reduced glutathione to a wide number of exogenous and endogenous hydrophobic electrophiles.</text>
</comment>
<dbReference type="Proteomes" id="UP000639772">
    <property type="component" value="Chromosome 7"/>
</dbReference>
<evidence type="ECO:0000313" key="8">
    <source>
        <dbReference type="Proteomes" id="UP000639772"/>
    </source>
</evidence>
<dbReference type="InterPro" id="IPR040079">
    <property type="entry name" value="Glutathione_S-Trfase"/>
</dbReference>
<dbReference type="InterPro" id="IPR004045">
    <property type="entry name" value="Glutathione_S-Trfase_N"/>
</dbReference>
<evidence type="ECO:0000313" key="7">
    <source>
        <dbReference type="EMBL" id="KAG0474915.1"/>
    </source>
</evidence>
<evidence type="ECO:0000256" key="4">
    <source>
        <dbReference type="RuleBase" id="RU369102"/>
    </source>
</evidence>
<dbReference type="PANTHER" id="PTHR11260:SF781">
    <property type="entry name" value="GLUTATHIONE S-TRANSFERASE U19"/>
    <property type="match status" value="1"/>
</dbReference>
<dbReference type="CDD" id="cd03185">
    <property type="entry name" value="GST_C_Tau"/>
    <property type="match status" value="1"/>
</dbReference>
<organism evidence="7 8">
    <name type="scientific">Vanilla planifolia</name>
    <name type="common">Vanilla</name>
    <dbReference type="NCBI Taxonomy" id="51239"/>
    <lineage>
        <taxon>Eukaryota</taxon>
        <taxon>Viridiplantae</taxon>
        <taxon>Streptophyta</taxon>
        <taxon>Embryophyta</taxon>
        <taxon>Tracheophyta</taxon>
        <taxon>Spermatophyta</taxon>
        <taxon>Magnoliopsida</taxon>
        <taxon>Liliopsida</taxon>
        <taxon>Asparagales</taxon>
        <taxon>Orchidaceae</taxon>
        <taxon>Vanilloideae</taxon>
        <taxon>Vanilleae</taxon>
        <taxon>Vanilla</taxon>
    </lineage>
</organism>
<dbReference type="SFLD" id="SFLDG00358">
    <property type="entry name" value="Main_(cytGST)"/>
    <property type="match status" value="1"/>
</dbReference>
<dbReference type="InterPro" id="IPR045074">
    <property type="entry name" value="GST_C_Tau"/>
</dbReference>
<evidence type="ECO:0000259" key="6">
    <source>
        <dbReference type="PROSITE" id="PS50405"/>
    </source>
</evidence>
<dbReference type="SUPFAM" id="SSF52833">
    <property type="entry name" value="Thioredoxin-like"/>
    <property type="match status" value="1"/>
</dbReference>
<gene>
    <name evidence="7" type="ORF">HPP92_014601</name>
</gene>
<dbReference type="Pfam" id="PF13410">
    <property type="entry name" value="GST_C_2"/>
    <property type="match status" value="1"/>
</dbReference>
<dbReference type="GO" id="GO:0006749">
    <property type="term" value="P:glutathione metabolic process"/>
    <property type="evidence" value="ECO:0007669"/>
    <property type="project" value="InterPro"/>
</dbReference>
<proteinExistence type="inferred from homology"/>
<dbReference type="Gene3D" id="1.20.1050.10">
    <property type="match status" value="1"/>
</dbReference>
<dbReference type="AlphaFoldDB" id="A0A835QR99"/>